<reference evidence="2 3" key="1">
    <citation type="submission" date="2023-08" db="EMBL/GenBank/DDBJ databases">
        <title>Black Yeasts Isolated from many extreme environments.</title>
        <authorList>
            <person name="Coleine C."/>
            <person name="Stajich J.E."/>
            <person name="Selbmann L."/>
        </authorList>
    </citation>
    <scope>NUCLEOTIDE SEQUENCE [LARGE SCALE GENOMIC DNA]</scope>
    <source>
        <strain evidence="2 3">CCFEE 5910</strain>
    </source>
</reference>
<sequence>MRVTICLGAILATVAIAAPLLEGVTSTLDLESVEQELNIVNTLPIELPVRSISLPIPTEDLTNTLDLEAVTEGLNLPVKRLLGLSTDDLTKEVDLEAITESLSLPVKRLLGLDGLLGTVTGLLDGVLAEVNSLEARLTAIVADVENLDVAAALAEVETAVNDLLAQVQSIAATAGVTLDLSTLNPTLETLSIEVNDLLVLVGELTDGGVVGDTVTEIKGVLGNVLATVKGLLG</sequence>
<accession>A0AAN7SY18</accession>
<evidence type="ECO:0000313" key="3">
    <source>
        <dbReference type="Proteomes" id="UP001309876"/>
    </source>
</evidence>
<evidence type="ECO:0000256" key="1">
    <source>
        <dbReference type="SAM" id="SignalP"/>
    </source>
</evidence>
<gene>
    <name evidence="2" type="ORF">LTR05_005589</name>
</gene>
<proteinExistence type="predicted"/>
<keyword evidence="3" id="KW-1185">Reference proteome</keyword>
<feature type="signal peptide" evidence="1">
    <location>
        <begin position="1"/>
        <end position="17"/>
    </location>
</feature>
<dbReference type="EMBL" id="JAVRRJ010000005">
    <property type="protein sequence ID" value="KAK5084512.1"/>
    <property type="molecule type" value="Genomic_DNA"/>
</dbReference>
<dbReference type="AlphaFoldDB" id="A0AAN7SY18"/>
<feature type="chain" id="PRO_5042907803" evidence="1">
    <location>
        <begin position="18"/>
        <end position="233"/>
    </location>
</feature>
<evidence type="ECO:0000313" key="2">
    <source>
        <dbReference type="EMBL" id="KAK5084512.1"/>
    </source>
</evidence>
<protein>
    <submittedName>
        <fullName evidence="2">Uncharacterized protein</fullName>
    </submittedName>
</protein>
<dbReference type="Proteomes" id="UP001309876">
    <property type="component" value="Unassembled WGS sequence"/>
</dbReference>
<keyword evidence="1" id="KW-0732">Signal</keyword>
<organism evidence="2 3">
    <name type="scientific">Lithohypha guttulata</name>
    <dbReference type="NCBI Taxonomy" id="1690604"/>
    <lineage>
        <taxon>Eukaryota</taxon>
        <taxon>Fungi</taxon>
        <taxon>Dikarya</taxon>
        <taxon>Ascomycota</taxon>
        <taxon>Pezizomycotina</taxon>
        <taxon>Eurotiomycetes</taxon>
        <taxon>Chaetothyriomycetidae</taxon>
        <taxon>Chaetothyriales</taxon>
        <taxon>Trichomeriaceae</taxon>
        <taxon>Lithohypha</taxon>
    </lineage>
</organism>
<comment type="caution">
    <text evidence="2">The sequence shown here is derived from an EMBL/GenBank/DDBJ whole genome shotgun (WGS) entry which is preliminary data.</text>
</comment>
<name>A0AAN7SY18_9EURO</name>